<evidence type="ECO:0000313" key="2">
    <source>
        <dbReference type="Proteomes" id="UP000308600"/>
    </source>
</evidence>
<name>A0ACD3AEM3_9AGAR</name>
<reference evidence="1 2" key="1">
    <citation type="journal article" date="2019" name="Nat. Ecol. Evol.">
        <title>Megaphylogeny resolves global patterns of mushroom evolution.</title>
        <authorList>
            <person name="Varga T."/>
            <person name="Krizsan K."/>
            <person name="Foldi C."/>
            <person name="Dima B."/>
            <person name="Sanchez-Garcia M."/>
            <person name="Sanchez-Ramirez S."/>
            <person name="Szollosi G.J."/>
            <person name="Szarkandi J.G."/>
            <person name="Papp V."/>
            <person name="Albert L."/>
            <person name="Andreopoulos W."/>
            <person name="Angelini C."/>
            <person name="Antonin V."/>
            <person name="Barry K.W."/>
            <person name="Bougher N.L."/>
            <person name="Buchanan P."/>
            <person name="Buyck B."/>
            <person name="Bense V."/>
            <person name="Catcheside P."/>
            <person name="Chovatia M."/>
            <person name="Cooper J."/>
            <person name="Damon W."/>
            <person name="Desjardin D."/>
            <person name="Finy P."/>
            <person name="Geml J."/>
            <person name="Haridas S."/>
            <person name="Hughes K."/>
            <person name="Justo A."/>
            <person name="Karasinski D."/>
            <person name="Kautmanova I."/>
            <person name="Kiss B."/>
            <person name="Kocsube S."/>
            <person name="Kotiranta H."/>
            <person name="LaButti K.M."/>
            <person name="Lechner B.E."/>
            <person name="Liimatainen K."/>
            <person name="Lipzen A."/>
            <person name="Lukacs Z."/>
            <person name="Mihaltcheva S."/>
            <person name="Morgado L.N."/>
            <person name="Niskanen T."/>
            <person name="Noordeloos M.E."/>
            <person name="Ohm R.A."/>
            <person name="Ortiz-Santana B."/>
            <person name="Ovrebo C."/>
            <person name="Racz N."/>
            <person name="Riley R."/>
            <person name="Savchenko A."/>
            <person name="Shiryaev A."/>
            <person name="Soop K."/>
            <person name="Spirin V."/>
            <person name="Szebenyi C."/>
            <person name="Tomsovsky M."/>
            <person name="Tulloss R.E."/>
            <person name="Uehling J."/>
            <person name="Grigoriev I.V."/>
            <person name="Vagvolgyi C."/>
            <person name="Papp T."/>
            <person name="Martin F.M."/>
            <person name="Miettinen O."/>
            <person name="Hibbett D.S."/>
            <person name="Nagy L.G."/>
        </authorList>
    </citation>
    <scope>NUCLEOTIDE SEQUENCE [LARGE SCALE GENOMIC DNA]</scope>
    <source>
        <strain evidence="1 2">NL-1719</strain>
    </source>
</reference>
<keyword evidence="2" id="KW-1185">Reference proteome</keyword>
<dbReference type="EMBL" id="ML208477">
    <property type="protein sequence ID" value="TFK64368.1"/>
    <property type="molecule type" value="Genomic_DNA"/>
</dbReference>
<protein>
    <submittedName>
        <fullName evidence="1">Uncharacterized protein</fullName>
    </submittedName>
</protein>
<accession>A0ACD3AEM3</accession>
<organism evidence="1 2">
    <name type="scientific">Pluteus cervinus</name>
    <dbReference type="NCBI Taxonomy" id="181527"/>
    <lineage>
        <taxon>Eukaryota</taxon>
        <taxon>Fungi</taxon>
        <taxon>Dikarya</taxon>
        <taxon>Basidiomycota</taxon>
        <taxon>Agaricomycotina</taxon>
        <taxon>Agaricomycetes</taxon>
        <taxon>Agaricomycetidae</taxon>
        <taxon>Agaricales</taxon>
        <taxon>Pluteineae</taxon>
        <taxon>Pluteaceae</taxon>
        <taxon>Pluteus</taxon>
    </lineage>
</organism>
<dbReference type="Proteomes" id="UP000308600">
    <property type="component" value="Unassembled WGS sequence"/>
</dbReference>
<gene>
    <name evidence="1" type="ORF">BDN72DRAFT_861416</name>
</gene>
<sequence length="590" mass="66261">MRYEVVVVRERLERNDRRDKYQMPHAFSNSSATRQMDIKHIDDEIQSLTQQIQRLKSRRNSLSITSTLPIEIITEIFIIIQIQTYNPNNPTSTLRLWLPITHVCRHWRALALECSHLWSLIYSLPEAGIREFLARSNKGPLFVDISRAPSSQDPGPADYSEGLLAAIFAQCSRIQELGLRSWDNLDQMLPHLTSGSAPKLEALSIAGDDDVGDLVNIPGDVDIFQGTTPQLNTLFLYKCRIVPQCSLLMNDLTNLNVEDCPMGSTMIWLNIVRRMSHLSHLSLVRCFTDRSGDHYTPIPTDFEVIHLHHLSTLAIEGSWLQSDLSFLAHITFPSQTELAFTSNTGRSASMPQPTAPPLVAFLQVQNRSRQGLPQMRGASVKLEESPSLGEATANGMVLRFSVLERQNYVCVEIGGIPSVYCDQILLTELTPLLSSTLSITFYISCRLPNVRDIWCSSHAIGTFLSALSTVPQGDVPPQIEELCERENVHTSALSNTISHNSTSRPPFKWLEGVGLYRTSIDTFATPLAAALRFRLEMGLPLKTVQFFRVGDVPVDLLSRLRELVDEVKYDPRDNLDFAIVREDGDLEILP</sequence>
<proteinExistence type="predicted"/>
<evidence type="ECO:0000313" key="1">
    <source>
        <dbReference type="EMBL" id="TFK64368.1"/>
    </source>
</evidence>